<dbReference type="GO" id="GO:0000287">
    <property type="term" value="F:magnesium ion binding"/>
    <property type="evidence" value="ECO:0007669"/>
    <property type="project" value="TreeGrafter"/>
</dbReference>
<accession>A0A0H3U9K1</accession>
<dbReference type="EMBL" id="KF540233">
    <property type="protein sequence ID" value="AIF26473.1"/>
    <property type="molecule type" value="Genomic_DNA"/>
</dbReference>
<dbReference type="SUPFAM" id="SSF56784">
    <property type="entry name" value="HAD-like"/>
    <property type="match status" value="1"/>
</dbReference>
<dbReference type="PANTHER" id="PTHR10000:SF8">
    <property type="entry name" value="HAD SUPERFAMILY HYDROLASE-LIKE, TYPE 3"/>
    <property type="match status" value="1"/>
</dbReference>
<dbReference type="InterPro" id="IPR023214">
    <property type="entry name" value="HAD_sf"/>
</dbReference>
<name>A0A0H3U9K1_9BACT</name>
<reference evidence="1" key="1">
    <citation type="submission" date="2013-08" db="EMBL/GenBank/DDBJ databases">
        <title>Comparison of modified E. coli strains.</title>
        <authorList>
            <person name="Juergensen J."/>
            <person name="Bonge A."/>
            <person name="Streit W.R."/>
        </authorList>
    </citation>
    <scope>NUCLEOTIDE SEQUENCE</scope>
</reference>
<dbReference type="GO" id="GO:0016791">
    <property type="term" value="F:phosphatase activity"/>
    <property type="evidence" value="ECO:0007669"/>
    <property type="project" value="TreeGrafter"/>
</dbReference>
<proteinExistence type="predicted"/>
<dbReference type="AlphaFoldDB" id="A0A0H3U9K1"/>
<evidence type="ECO:0000313" key="1">
    <source>
        <dbReference type="EMBL" id="AIF26473.1"/>
    </source>
</evidence>
<dbReference type="PANTHER" id="PTHR10000">
    <property type="entry name" value="PHOSPHOSERINE PHOSPHATASE"/>
    <property type="match status" value="1"/>
</dbReference>
<organism evidence="1">
    <name type="scientific">uncultured bacterium fosmid pJB23D10</name>
    <dbReference type="NCBI Taxonomy" id="1478061"/>
    <lineage>
        <taxon>Bacteria</taxon>
        <taxon>environmental samples</taxon>
    </lineage>
</organism>
<sequence>MIGILIGILVNNIRPCFAPDRKTLFVSGVDDILVDKNNKVSAFSKVELNRMIEDGMKFTLATMRTPASLLEPLSDIDFRYPVIVMDGAALYDIKKSEYVREYVISPDTAREINALIESSGLCSYVNVIIDDTLLIYYREVEDKVNQDLVEHLKTSPFRNYIKREFPGDENVVYFMILDKSEKVDDFYEELIAKDYDKRFKILKYESDDYKGYSYIKIYNKNASKENMLLYLKEKYEIYTTTTFGTVSGKYDVLIKENDFDEMVKLVRRRYEPFLGIGKKYKGRCK</sequence>
<dbReference type="Pfam" id="PF08282">
    <property type="entry name" value="Hydrolase_3"/>
    <property type="match status" value="1"/>
</dbReference>
<protein>
    <submittedName>
        <fullName evidence="1">Uncharacterized protein</fullName>
    </submittedName>
</protein>
<dbReference type="Gene3D" id="3.40.50.1000">
    <property type="entry name" value="HAD superfamily/HAD-like"/>
    <property type="match status" value="1"/>
</dbReference>
<dbReference type="InterPro" id="IPR036412">
    <property type="entry name" value="HAD-like_sf"/>
</dbReference>
<dbReference type="GO" id="GO:0005829">
    <property type="term" value="C:cytosol"/>
    <property type="evidence" value="ECO:0007669"/>
    <property type="project" value="TreeGrafter"/>
</dbReference>
<dbReference type="Gene3D" id="3.30.1240.10">
    <property type="match status" value="1"/>
</dbReference>